<accession>A0A3S3E0U6</accession>
<dbReference type="GO" id="GO:0030170">
    <property type="term" value="F:pyridoxal phosphate binding"/>
    <property type="evidence" value="ECO:0007669"/>
    <property type="project" value="UniProtKB-UniRule"/>
</dbReference>
<dbReference type="SUPFAM" id="SSF53383">
    <property type="entry name" value="PLP-dependent transferases"/>
    <property type="match status" value="1"/>
</dbReference>
<evidence type="ECO:0000313" key="10">
    <source>
        <dbReference type="EMBL" id="RVW03370.1"/>
    </source>
</evidence>
<dbReference type="PROSITE" id="PS00595">
    <property type="entry name" value="AA_TRANSFER_CLASS_5"/>
    <property type="match status" value="1"/>
</dbReference>
<evidence type="ECO:0000256" key="4">
    <source>
        <dbReference type="ARBA" id="ARBA00022679"/>
    </source>
</evidence>
<dbReference type="Gene3D" id="3.40.640.10">
    <property type="entry name" value="Type I PLP-dependent aspartate aminotransferase-like (Major domain)"/>
    <property type="match status" value="1"/>
</dbReference>
<comment type="similarity">
    <text evidence="2 8">Belongs to the class-V pyridoxal-phosphate-dependent aminotransferase family. Csd subfamily.</text>
</comment>
<comment type="function">
    <text evidence="8">Catalyzes the removal of elemental sulfur and selenium atoms from L-cysteine, L-cystine, L-selenocysteine, and L-selenocystine to produce L-alanine.</text>
</comment>
<comment type="caution">
    <text evidence="10">The sequence shown here is derived from an EMBL/GenBank/DDBJ whole genome shotgun (WGS) entry which is preliminary data.</text>
</comment>
<dbReference type="InterPro" id="IPR000192">
    <property type="entry name" value="Aminotrans_V_dom"/>
</dbReference>
<dbReference type="CDD" id="cd06453">
    <property type="entry name" value="SufS_like"/>
    <property type="match status" value="1"/>
</dbReference>
<dbReference type="EC" id="2.8.1.7" evidence="3 8"/>
<dbReference type="InterPro" id="IPR015421">
    <property type="entry name" value="PyrdxlP-dep_Trfase_major"/>
</dbReference>
<evidence type="ECO:0000256" key="2">
    <source>
        <dbReference type="ARBA" id="ARBA00010447"/>
    </source>
</evidence>
<evidence type="ECO:0000259" key="9">
    <source>
        <dbReference type="Pfam" id="PF00266"/>
    </source>
</evidence>
<proteinExistence type="inferred from homology"/>
<keyword evidence="11" id="KW-1185">Reference proteome</keyword>
<evidence type="ECO:0000256" key="6">
    <source>
        <dbReference type="ARBA" id="ARBA00050776"/>
    </source>
</evidence>
<comment type="catalytic activity">
    <reaction evidence="6 8">
        <text>(sulfur carrier)-H + L-cysteine = (sulfur carrier)-SH + L-alanine</text>
        <dbReference type="Rhea" id="RHEA:43892"/>
        <dbReference type="Rhea" id="RHEA-COMP:14737"/>
        <dbReference type="Rhea" id="RHEA-COMP:14739"/>
        <dbReference type="ChEBI" id="CHEBI:29917"/>
        <dbReference type="ChEBI" id="CHEBI:35235"/>
        <dbReference type="ChEBI" id="CHEBI:57972"/>
        <dbReference type="ChEBI" id="CHEBI:64428"/>
        <dbReference type="EC" id="2.8.1.7"/>
    </reaction>
</comment>
<sequence length="420" mass="44647">MTTTAAELDVTRIREDFPILGRTVRDGKPLVYLDSGATSQRPVQVLDAEREFLTTCNAAVHRGAHQLAEEATDAYEGARAAIAAFVGADPGELVFTKNATEALNLVAYVFGDDRFDKVVGPGDEIVVTELEHHANLVPWQELARRTGATLRWYGITDDGRIDLDSLELSDKVKVVAFTHQSNVTGAISPVAELVQRARAVGAVTVLDACQSVPHIAVDFRSLGVDFAAFSGHKMLGPSGVGVLYGRRELLASMPPFITGGSMIETVTMSGSTYAAPPQRFEAGVPMTSQVVGLGAAVKYLDDIGMDAVARHEHLLVSAALEGLAGIEGVRIVGPADTVNRGGAVSFVVDGIHAHDLGQVLDDDGVAVRVGHHCAWPMHQRFGIAATARASFALYNTLDEVEALIAGVRRAQDFFGVREGA</sequence>
<comment type="cofactor">
    <cofactor evidence="1 7">
        <name>pyridoxal 5'-phosphate</name>
        <dbReference type="ChEBI" id="CHEBI:597326"/>
    </cofactor>
</comment>
<gene>
    <name evidence="10" type="ORF">EF834_09510</name>
</gene>
<evidence type="ECO:0000256" key="5">
    <source>
        <dbReference type="ARBA" id="ARBA00022898"/>
    </source>
</evidence>
<dbReference type="Gene3D" id="3.90.1150.10">
    <property type="entry name" value="Aspartate Aminotransferase, domain 1"/>
    <property type="match status" value="1"/>
</dbReference>
<evidence type="ECO:0000256" key="7">
    <source>
        <dbReference type="RuleBase" id="RU004504"/>
    </source>
</evidence>
<dbReference type="Pfam" id="PF00266">
    <property type="entry name" value="Aminotran_5"/>
    <property type="match status" value="1"/>
</dbReference>
<keyword evidence="5 8" id="KW-0663">Pyridoxal phosphate</keyword>
<keyword evidence="4 8" id="KW-0808">Transferase</keyword>
<dbReference type="OrthoDB" id="9804366at2"/>
<name>A0A3S3E0U6_9NOCA</name>
<evidence type="ECO:0000256" key="3">
    <source>
        <dbReference type="ARBA" id="ARBA00012239"/>
    </source>
</evidence>
<dbReference type="InterPro" id="IPR015422">
    <property type="entry name" value="PyrdxlP-dep_Trfase_small"/>
</dbReference>
<feature type="domain" description="Aminotransferase class V" evidence="9">
    <location>
        <begin position="31"/>
        <end position="403"/>
    </location>
</feature>
<evidence type="ECO:0000313" key="11">
    <source>
        <dbReference type="Proteomes" id="UP000284333"/>
    </source>
</evidence>
<reference evidence="10 11" key="1">
    <citation type="submission" date="2018-11" db="EMBL/GenBank/DDBJ databases">
        <title>Rhodococcus spongicola sp. nov. and Rhodococcus xishaensis sp. nov. from marine sponges.</title>
        <authorList>
            <person name="Li L."/>
            <person name="Lin H.W."/>
        </authorList>
    </citation>
    <scope>NUCLEOTIDE SEQUENCE [LARGE SCALE GENOMIC DNA]</scope>
    <source>
        <strain evidence="10 11">LHW50502</strain>
    </source>
</reference>
<dbReference type="RefSeq" id="WP_127946967.1">
    <property type="nucleotide sequence ID" value="NZ_RKLN01000003.1"/>
</dbReference>
<evidence type="ECO:0000256" key="8">
    <source>
        <dbReference type="RuleBase" id="RU004506"/>
    </source>
</evidence>
<evidence type="ECO:0000256" key="1">
    <source>
        <dbReference type="ARBA" id="ARBA00001933"/>
    </source>
</evidence>
<protein>
    <recommendedName>
        <fullName evidence="3 8">Cysteine desulfurase</fullName>
        <ecNumber evidence="3 8">2.8.1.7</ecNumber>
    </recommendedName>
</protein>
<dbReference type="InterPro" id="IPR020578">
    <property type="entry name" value="Aminotrans_V_PyrdxlP_BS"/>
</dbReference>
<dbReference type="EMBL" id="RKLN01000003">
    <property type="protein sequence ID" value="RVW03370.1"/>
    <property type="molecule type" value="Genomic_DNA"/>
</dbReference>
<dbReference type="PANTHER" id="PTHR43586:SF8">
    <property type="entry name" value="CYSTEINE DESULFURASE 1, CHLOROPLASTIC"/>
    <property type="match status" value="1"/>
</dbReference>
<dbReference type="GO" id="GO:0006534">
    <property type="term" value="P:cysteine metabolic process"/>
    <property type="evidence" value="ECO:0007669"/>
    <property type="project" value="UniProtKB-UniRule"/>
</dbReference>
<dbReference type="GO" id="GO:0031071">
    <property type="term" value="F:cysteine desulfurase activity"/>
    <property type="evidence" value="ECO:0007669"/>
    <property type="project" value="UniProtKB-UniRule"/>
</dbReference>
<dbReference type="Proteomes" id="UP000284333">
    <property type="component" value="Unassembled WGS sequence"/>
</dbReference>
<dbReference type="InterPro" id="IPR015424">
    <property type="entry name" value="PyrdxlP-dep_Trfase"/>
</dbReference>
<organism evidence="10 11">
    <name type="scientific">Rhodococcus spongiicola</name>
    <dbReference type="NCBI Taxonomy" id="2487352"/>
    <lineage>
        <taxon>Bacteria</taxon>
        <taxon>Bacillati</taxon>
        <taxon>Actinomycetota</taxon>
        <taxon>Actinomycetes</taxon>
        <taxon>Mycobacteriales</taxon>
        <taxon>Nocardiaceae</taxon>
        <taxon>Rhodococcus</taxon>
    </lineage>
</organism>
<dbReference type="PANTHER" id="PTHR43586">
    <property type="entry name" value="CYSTEINE DESULFURASE"/>
    <property type="match status" value="1"/>
</dbReference>
<dbReference type="NCBIfam" id="TIGR01979">
    <property type="entry name" value="sufS"/>
    <property type="match status" value="1"/>
</dbReference>
<dbReference type="AlphaFoldDB" id="A0A3S3E0U6"/>
<dbReference type="InterPro" id="IPR010970">
    <property type="entry name" value="Cys_dSase_SufS"/>
</dbReference>